<dbReference type="Gene3D" id="1.20.120.520">
    <property type="entry name" value="nmb1532 protein domain like"/>
    <property type="match status" value="1"/>
</dbReference>
<feature type="domain" description="Hemerythrin-like" evidence="1">
    <location>
        <begin position="9"/>
        <end position="110"/>
    </location>
</feature>
<evidence type="ECO:0000313" key="3">
    <source>
        <dbReference type="Proteomes" id="UP000593737"/>
    </source>
</evidence>
<protein>
    <submittedName>
        <fullName evidence="2">Cation-binding protein</fullName>
    </submittedName>
</protein>
<dbReference type="Proteomes" id="UP000593737">
    <property type="component" value="Chromosome"/>
</dbReference>
<name>A0A7S8IZP6_9BACT</name>
<organism evidence="2 3">
    <name type="scientific">Candidatus Nitrospira kreftii</name>
    <dbReference type="NCBI Taxonomy" id="2652173"/>
    <lineage>
        <taxon>Bacteria</taxon>
        <taxon>Pseudomonadati</taxon>
        <taxon>Nitrospirota</taxon>
        <taxon>Nitrospiria</taxon>
        <taxon>Nitrospirales</taxon>
        <taxon>Nitrospiraceae</taxon>
        <taxon>Nitrospira</taxon>
    </lineage>
</organism>
<evidence type="ECO:0000259" key="1">
    <source>
        <dbReference type="Pfam" id="PF01814"/>
    </source>
</evidence>
<accession>A0A7S8IZP6</accession>
<reference evidence="2 3" key="1">
    <citation type="journal article" date="2020" name="ISME J.">
        <title>Enrichment and physiological characterization of a novel comammox Nitrospira indicates ammonium inhibition of complete nitrification.</title>
        <authorList>
            <person name="Sakoula D."/>
            <person name="Koch H."/>
            <person name="Frank J."/>
            <person name="Jetten M.S.M."/>
            <person name="van Kessel M.A.H.J."/>
            <person name="Lucker S."/>
        </authorList>
    </citation>
    <scope>NUCLEOTIDE SEQUENCE [LARGE SCALE GENOMIC DNA]</scope>
    <source>
        <strain evidence="2">Comreactor17</strain>
    </source>
</reference>
<dbReference type="AlphaFoldDB" id="A0A7S8IZP6"/>
<dbReference type="EMBL" id="CP047423">
    <property type="protein sequence ID" value="QPD04200.1"/>
    <property type="molecule type" value="Genomic_DNA"/>
</dbReference>
<gene>
    <name evidence="2" type="ORF">Nkreftii_001974</name>
</gene>
<sequence length="173" mass="18830">MKDSAGPLTHFLAEDHRRLERLLQRAVVCAGQVDQGVYDQFRAGLLRHIGMEEKILIPAVQRWAGGEPLSLAVKLRLDHGAIAALLMLAPTAGLIVTLRKILDEHNLGEEGLDGLYATCDKLAGGEIEVLLAKLRTAPKLSVLPHVNTPAVLDAVRRALDRAGYEYVGDWPSS</sequence>
<proteinExistence type="predicted"/>
<evidence type="ECO:0000313" key="2">
    <source>
        <dbReference type="EMBL" id="QPD04200.1"/>
    </source>
</evidence>
<dbReference type="KEGG" id="nkf:Nkreftii_001974"/>
<dbReference type="InterPro" id="IPR012312">
    <property type="entry name" value="Hemerythrin-like"/>
</dbReference>
<dbReference type="Pfam" id="PF01814">
    <property type="entry name" value="Hemerythrin"/>
    <property type="match status" value="1"/>
</dbReference>